<accession>A0A063Y904</accession>
<dbReference type="InterPro" id="IPR016195">
    <property type="entry name" value="Pol/histidinol_Pase-like"/>
</dbReference>
<feature type="domain" description="Polymerase/histidinol phosphatase N-terminal" evidence="1">
    <location>
        <begin position="3"/>
        <end position="68"/>
    </location>
</feature>
<comment type="caution">
    <text evidence="2">The sequence shown here is derived from an EMBL/GenBank/DDBJ whole genome shotgun (WGS) entry which is preliminary data.</text>
</comment>
<dbReference type="GO" id="GO:0035312">
    <property type="term" value="F:5'-3' DNA exonuclease activity"/>
    <property type="evidence" value="ECO:0007669"/>
    <property type="project" value="TreeGrafter"/>
</dbReference>
<dbReference type="EMBL" id="JMSZ01000015">
    <property type="protein sequence ID" value="KDE40852.1"/>
    <property type="molecule type" value="Genomic_DNA"/>
</dbReference>
<dbReference type="InterPro" id="IPR004013">
    <property type="entry name" value="PHP_dom"/>
</dbReference>
<dbReference type="InterPro" id="IPR052018">
    <property type="entry name" value="PHP_domain"/>
</dbReference>
<evidence type="ECO:0000313" key="3">
    <source>
        <dbReference type="Proteomes" id="UP000027318"/>
    </source>
</evidence>
<organism evidence="2 3">
    <name type="scientific">Nitrincola lacisaponensis</name>
    <dbReference type="NCBI Taxonomy" id="267850"/>
    <lineage>
        <taxon>Bacteria</taxon>
        <taxon>Pseudomonadati</taxon>
        <taxon>Pseudomonadota</taxon>
        <taxon>Gammaproteobacteria</taxon>
        <taxon>Oceanospirillales</taxon>
        <taxon>Oceanospirillaceae</taxon>
        <taxon>Nitrincola</taxon>
    </lineage>
</organism>
<dbReference type="PATRIC" id="fig|267850.7.peg.495"/>
<keyword evidence="3" id="KW-1185">Reference proteome</keyword>
<dbReference type="Proteomes" id="UP000027318">
    <property type="component" value="Unassembled WGS sequence"/>
</dbReference>
<dbReference type="CDD" id="cd07438">
    <property type="entry name" value="PHP_HisPPase_AMP"/>
    <property type="match status" value="1"/>
</dbReference>
<reference evidence="2 3" key="1">
    <citation type="journal article" date="2005" name="Int. J. Syst. Evol. Microbiol.">
        <title>Nitrincola lacisaponensis gen. nov., sp. nov., a novel alkaliphilic bacterium isolated from an alkaline, saline lake.</title>
        <authorList>
            <person name="Dimitriu P.A."/>
            <person name="Shukla S.K."/>
            <person name="Conradt J."/>
            <person name="Marquez M.C."/>
            <person name="Ventosa A."/>
            <person name="Maglia A."/>
            <person name="Peyton B.M."/>
            <person name="Pinkart H.C."/>
            <person name="Mormile M.R."/>
        </authorList>
    </citation>
    <scope>NUCLEOTIDE SEQUENCE [LARGE SCALE GENOMIC DNA]</scope>
    <source>
        <strain evidence="2 3">4CA</strain>
    </source>
</reference>
<proteinExistence type="predicted"/>
<dbReference type="GO" id="GO:0004534">
    <property type="term" value="F:5'-3' RNA exonuclease activity"/>
    <property type="evidence" value="ECO:0007669"/>
    <property type="project" value="TreeGrafter"/>
</dbReference>
<dbReference type="Gene3D" id="1.10.150.650">
    <property type="match status" value="1"/>
</dbReference>
<evidence type="ECO:0000259" key="1">
    <source>
        <dbReference type="SMART" id="SM00481"/>
    </source>
</evidence>
<dbReference type="AlphaFoldDB" id="A0A063Y904"/>
<name>A0A063Y904_9GAMM</name>
<protein>
    <submittedName>
        <fullName evidence="2">Putative metal-dependent phosphoesterases (PHP family)</fullName>
    </submittedName>
</protein>
<dbReference type="Gene3D" id="3.20.20.140">
    <property type="entry name" value="Metal-dependent hydrolases"/>
    <property type="match status" value="1"/>
</dbReference>
<dbReference type="SUPFAM" id="SSF89550">
    <property type="entry name" value="PHP domain-like"/>
    <property type="match status" value="1"/>
</dbReference>
<dbReference type="STRING" id="267850.ADINL_0501"/>
<dbReference type="Pfam" id="PF02811">
    <property type="entry name" value="PHP"/>
    <property type="match status" value="1"/>
</dbReference>
<dbReference type="PANTHER" id="PTHR42924">
    <property type="entry name" value="EXONUCLEASE"/>
    <property type="match status" value="1"/>
</dbReference>
<evidence type="ECO:0000313" key="2">
    <source>
        <dbReference type="EMBL" id="KDE40852.1"/>
    </source>
</evidence>
<dbReference type="InterPro" id="IPR003141">
    <property type="entry name" value="Pol/His_phosphatase_N"/>
</dbReference>
<dbReference type="OrthoDB" id="9804333at2"/>
<dbReference type="RefSeq" id="WP_036543640.1">
    <property type="nucleotide sequence ID" value="NZ_JMSZ01000015.1"/>
</dbReference>
<dbReference type="SMART" id="SM00481">
    <property type="entry name" value="POLIIIAc"/>
    <property type="match status" value="1"/>
</dbReference>
<gene>
    <name evidence="2" type="ORF">ADINL_0501</name>
</gene>
<dbReference type="PANTHER" id="PTHR42924:SF3">
    <property type="entry name" value="POLYMERASE_HISTIDINOL PHOSPHATASE N-TERMINAL DOMAIN-CONTAINING PROTEIN"/>
    <property type="match status" value="1"/>
</dbReference>
<sequence length="286" mass="31540">MQYDLHLHSTASDGALSPDALIHLCAEKGLKLVALTDHDTLSGIRAARSAAEALGMAFIPGAEFSCLWRRQTLHLLGVGLDIDSPVLQDYLDQLTAIRQQRAEKIASKLIKKGIDASVLVRAQAIAGEVSLCRPHFARALVELGAVRSVKDAFDIYLGQGKVGDVKAEWPDIERVIELIHQAGGRAILAHPTKYNMTFTRLRLLFEELKSWQCDAIEVSYPGLNPDQGRELLRWVKHYGFLLSAGSDFHSPESSWTAPGRFPEIEVNDQHVLSALVPSGQFKALWS</sequence>